<organism evidence="1 2">
    <name type="scientific">Pleurotus ostreatus (strain PC15)</name>
    <name type="common">Oyster mushroom</name>
    <dbReference type="NCBI Taxonomy" id="1137138"/>
    <lineage>
        <taxon>Eukaryota</taxon>
        <taxon>Fungi</taxon>
        <taxon>Dikarya</taxon>
        <taxon>Basidiomycota</taxon>
        <taxon>Agaricomycotina</taxon>
        <taxon>Agaricomycetes</taxon>
        <taxon>Agaricomycetidae</taxon>
        <taxon>Agaricales</taxon>
        <taxon>Pleurotineae</taxon>
        <taxon>Pleurotaceae</taxon>
        <taxon>Pleurotus</taxon>
    </lineage>
</organism>
<dbReference type="InParanoid" id="A0A067NFY5"/>
<dbReference type="EMBL" id="KL198013">
    <property type="protein sequence ID" value="KDQ23032.1"/>
    <property type="molecule type" value="Genomic_DNA"/>
</dbReference>
<proteinExistence type="predicted"/>
<dbReference type="Proteomes" id="UP000027073">
    <property type="component" value="Unassembled WGS sequence"/>
</dbReference>
<reference evidence="2" key="1">
    <citation type="journal article" date="2014" name="Proc. Natl. Acad. Sci. U.S.A.">
        <title>Extensive sampling of basidiomycete genomes demonstrates inadequacy of the white-rot/brown-rot paradigm for wood decay fungi.</title>
        <authorList>
            <person name="Riley R."/>
            <person name="Salamov A.A."/>
            <person name="Brown D.W."/>
            <person name="Nagy L.G."/>
            <person name="Floudas D."/>
            <person name="Held B.W."/>
            <person name="Levasseur A."/>
            <person name="Lombard V."/>
            <person name="Morin E."/>
            <person name="Otillar R."/>
            <person name="Lindquist E.A."/>
            <person name="Sun H."/>
            <person name="LaButti K.M."/>
            <person name="Schmutz J."/>
            <person name="Jabbour D."/>
            <person name="Luo H."/>
            <person name="Baker S.E."/>
            <person name="Pisabarro A.G."/>
            <person name="Walton J.D."/>
            <person name="Blanchette R.A."/>
            <person name="Henrissat B."/>
            <person name="Martin F."/>
            <person name="Cullen D."/>
            <person name="Hibbett D.S."/>
            <person name="Grigoriev I.V."/>
        </authorList>
    </citation>
    <scope>NUCLEOTIDE SEQUENCE [LARGE SCALE GENOMIC DNA]</scope>
    <source>
        <strain evidence="2">PC15</strain>
    </source>
</reference>
<dbReference type="VEuPathDB" id="FungiDB:PLEOSDRAFT_1108663"/>
<accession>A0A067NFY5</accession>
<dbReference type="AlphaFoldDB" id="A0A067NFY5"/>
<evidence type="ECO:0000313" key="1">
    <source>
        <dbReference type="EMBL" id="KDQ23032.1"/>
    </source>
</evidence>
<dbReference type="OrthoDB" id="2847437at2759"/>
<protein>
    <submittedName>
        <fullName evidence="1">Uncharacterized protein</fullName>
    </submittedName>
</protein>
<evidence type="ECO:0000313" key="2">
    <source>
        <dbReference type="Proteomes" id="UP000027073"/>
    </source>
</evidence>
<sequence>MDFLVEITEPYLTTMKSLMDTVQLLHKLPGSPSVLRLREQVQDFVRIVGCLVQTMQTVHRVSPKVAAHKLFSYIDEQIRDYPHSLDKLTAEVNKHWARLSDKLTSGGLRWILLGIFSTDGWIRICRHVEVLIKEKKEWLERVICLLVNPQWRHLLRDEYGETRRRIKDVGLSSDLDKMHLDVHTIWTQEPARFNVTTTEFSLLCDNINICAPPDRSLSMSSHSQLPAVNLDHLSPHDPSSFHLHTSVSSIDVDIPSGAPSLAELLGSQALLGNQALSKVVDLSTRSAALFRPTEHEASSDNERYPLVPFTSEPPLPVQRCATSPGILDLFSAERATKQLSITVGPDADRFHITGRVHTLTINTHRGDNFTAPISGGIVGGVRNSNHVENFGPWED</sequence>
<gene>
    <name evidence="1" type="ORF">PLEOSDRAFT_1108663</name>
</gene>
<name>A0A067NFY5_PLEO1</name>
<dbReference type="HOGENOM" id="CLU_698526_0_0_1"/>